<evidence type="ECO:0000313" key="6">
    <source>
        <dbReference type="Proteomes" id="UP000234681"/>
    </source>
</evidence>
<accession>A6IXQ9</accession>
<feature type="compositionally biased region" description="Basic and acidic residues" evidence="1">
    <location>
        <begin position="239"/>
        <end position="250"/>
    </location>
</feature>
<organism evidence="5 6">
    <name type="scientific">Rattus norvegicus</name>
    <name type="common">Rat</name>
    <dbReference type="NCBI Taxonomy" id="10116"/>
    <lineage>
        <taxon>Eukaryota</taxon>
        <taxon>Metazoa</taxon>
        <taxon>Chordata</taxon>
        <taxon>Craniata</taxon>
        <taxon>Vertebrata</taxon>
        <taxon>Euteleostomi</taxon>
        <taxon>Mammalia</taxon>
        <taxon>Eutheria</taxon>
        <taxon>Euarchontoglires</taxon>
        <taxon>Glires</taxon>
        <taxon>Rodentia</taxon>
        <taxon>Myomorpha</taxon>
        <taxon>Muroidea</taxon>
        <taxon>Muridae</taxon>
        <taxon>Murinae</taxon>
        <taxon>Rattus</taxon>
    </lineage>
</organism>
<dbReference type="SMART" id="SM00703">
    <property type="entry name" value="NRF"/>
    <property type="match status" value="1"/>
</dbReference>
<reference evidence="6" key="1">
    <citation type="submission" date="2005-09" db="EMBL/GenBank/DDBJ databases">
        <authorList>
            <person name="Mural R.J."/>
            <person name="Li P.W."/>
            <person name="Adams M.D."/>
            <person name="Amanatides P.G."/>
            <person name="Baden-Tillson H."/>
            <person name="Barnstead M."/>
            <person name="Chin S.H."/>
            <person name="Dew I."/>
            <person name="Evans C.A."/>
            <person name="Ferriera S."/>
            <person name="Flanigan M."/>
            <person name="Fosler C."/>
            <person name="Glodek A."/>
            <person name="Gu Z."/>
            <person name="Holt R.A."/>
            <person name="Jennings D."/>
            <person name="Kraft C.L."/>
            <person name="Lu F."/>
            <person name="Nguyen T."/>
            <person name="Nusskern D.R."/>
            <person name="Pfannkoch C.M."/>
            <person name="Sitter C."/>
            <person name="Sutton G.G."/>
            <person name="Venter J.C."/>
            <person name="Wang Z."/>
            <person name="Woodage T."/>
            <person name="Zheng X.H."/>
            <person name="Zhong F."/>
        </authorList>
    </citation>
    <scope>NUCLEOTIDE SEQUENCE [LARGE SCALE GENOMIC DNA]</scope>
    <source>
        <strain>BN</strain>
        <strain evidence="6">Sprague-Dawley</strain>
    </source>
</reference>
<keyword evidence="2" id="KW-0812">Transmembrane</keyword>
<feature type="transmembrane region" description="Helical" evidence="2">
    <location>
        <begin position="152"/>
        <end position="177"/>
    </location>
</feature>
<evidence type="ECO:0000256" key="1">
    <source>
        <dbReference type="SAM" id="MobiDB-lite"/>
    </source>
</evidence>
<dbReference type="Proteomes" id="UP000234681">
    <property type="component" value="Chromosome 18"/>
</dbReference>
<keyword evidence="2" id="KW-0472">Membrane</keyword>
<evidence type="ECO:0000259" key="4">
    <source>
        <dbReference type="SMART" id="SM00703"/>
    </source>
</evidence>
<evidence type="ECO:0000313" key="5">
    <source>
        <dbReference type="EMBL" id="EDM14690.1"/>
    </source>
</evidence>
<keyword evidence="2" id="KW-1133">Transmembrane helix</keyword>
<feature type="domain" description="Nose resistant-to-fluoxetine protein N-terminal" evidence="4">
    <location>
        <begin position="24"/>
        <end position="134"/>
    </location>
</feature>
<protein>
    <submittedName>
        <fullName evidence="5">RCG46764, isoform CRA_c</fullName>
    </submittedName>
</protein>
<evidence type="ECO:0000256" key="3">
    <source>
        <dbReference type="SAM" id="SignalP"/>
    </source>
</evidence>
<dbReference type="EMBL" id="CH473971">
    <property type="protein sequence ID" value="EDM14690.1"/>
    <property type="molecule type" value="Genomic_DNA"/>
</dbReference>
<evidence type="ECO:0000256" key="2">
    <source>
        <dbReference type="SAM" id="Phobius"/>
    </source>
</evidence>
<dbReference type="Pfam" id="PF20146">
    <property type="entry name" value="NRF"/>
    <property type="match status" value="1"/>
</dbReference>
<dbReference type="PANTHER" id="PTHR11161:SF0">
    <property type="entry name" value="O-ACYLTRANSFERASE LIKE PROTEIN"/>
    <property type="match status" value="1"/>
</dbReference>
<gene>
    <name evidence="5" type="ORF">rCG_46764</name>
</gene>
<feature type="region of interest" description="Disordered" evidence="1">
    <location>
        <begin position="200"/>
        <end position="250"/>
    </location>
</feature>
<dbReference type="InterPro" id="IPR052728">
    <property type="entry name" value="O2_lipid_transport_reg"/>
</dbReference>
<keyword evidence="3" id="KW-0732">Signal</keyword>
<feature type="chain" id="PRO_5039946745" evidence="3">
    <location>
        <begin position="20"/>
        <end position="250"/>
    </location>
</feature>
<proteinExistence type="predicted"/>
<sequence>MTAFTLLACLHALFPFVSPARNISLKCMQDTDEFLSDLNSLKPKEYALRMYDSVGKLESNVLNGNVDRLGSYSECLSTQSPEGSFRGQYCKLHILQVSRRNVRVFAPKGQDYILRFRNTSFLEPSLSLFTKDSSSSCEIVARCAAGALKPDMFSSVCLFITLLGLVLPVAGTVYMVARDWGLDLKAASVCGTPTSLESLPLGNMESNRQRNRTSCQVQLPPPGPPSRGKSKHFKLRSPQRSDLEKCGVGK</sequence>
<feature type="signal peptide" evidence="3">
    <location>
        <begin position="1"/>
        <end position="19"/>
    </location>
</feature>
<dbReference type="AlphaFoldDB" id="A6IXQ9"/>
<name>A6IXQ9_RAT</name>
<dbReference type="PANTHER" id="PTHR11161">
    <property type="entry name" value="O-ACYLTRANSFERASE"/>
    <property type="match status" value="1"/>
</dbReference>
<dbReference type="InterPro" id="IPR006621">
    <property type="entry name" value="Nose-resist-to-fluoxetine_N"/>
</dbReference>
<feature type="compositionally biased region" description="Basic residues" evidence="1">
    <location>
        <begin position="228"/>
        <end position="237"/>
    </location>
</feature>